<dbReference type="RefSeq" id="XP_060410740.1">
    <property type="nucleotide sequence ID" value="XM_060558599.1"/>
</dbReference>
<gene>
    <name evidence="1" type="ORF">LY79DRAFT_563809</name>
</gene>
<keyword evidence="2" id="KW-1185">Reference proteome</keyword>
<proteinExistence type="predicted"/>
<dbReference type="Proteomes" id="UP001230504">
    <property type="component" value="Unassembled WGS sequence"/>
</dbReference>
<accession>A0AAD8V139</accession>
<protein>
    <submittedName>
        <fullName evidence="1">Uncharacterized protein</fullName>
    </submittedName>
</protein>
<dbReference type="AlphaFoldDB" id="A0AAD8V139"/>
<comment type="caution">
    <text evidence="1">The sequence shown here is derived from an EMBL/GenBank/DDBJ whole genome shotgun (WGS) entry which is preliminary data.</text>
</comment>
<evidence type="ECO:0000313" key="2">
    <source>
        <dbReference type="Proteomes" id="UP001230504"/>
    </source>
</evidence>
<evidence type="ECO:0000313" key="1">
    <source>
        <dbReference type="EMBL" id="KAK1579621.1"/>
    </source>
</evidence>
<reference evidence="1" key="1">
    <citation type="submission" date="2021-06" db="EMBL/GenBank/DDBJ databases">
        <title>Comparative genomics, transcriptomics and evolutionary studies reveal genomic signatures of adaptation to plant cell wall in hemibiotrophic fungi.</title>
        <authorList>
            <consortium name="DOE Joint Genome Institute"/>
            <person name="Baroncelli R."/>
            <person name="Diaz J.F."/>
            <person name="Benocci T."/>
            <person name="Peng M."/>
            <person name="Battaglia E."/>
            <person name="Haridas S."/>
            <person name="Andreopoulos W."/>
            <person name="Labutti K."/>
            <person name="Pangilinan J."/>
            <person name="Floch G.L."/>
            <person name="Makela M.R."/>
            <person name="Henrissat B."/>
            <person name="Grigoriev I.V."/>
            <person name="Crouch J.A."/>
            <person name="De Vries R.P."/>
            <person name="Sukno S.A."/>
            <person name="Thon M.R."/>
        </authorList>
    </citation>
    <scope>NUCLEOTIDE SEQUENCE</scope>
    <source>
        <strain evidence="1">CBS 125086</strain>
    </source>
</reference>
<dbReference type="GeneID" id="85442839"/>
<dbReference type="EMBL" id="JAHLJV010000064">
    <property type="protein sequence ID" value="KAK1579621.1"/>
    <property type="molecule type" value="Genomic_DNA"/>
</dbReference>
<sequence>MDISRQQTFIHHLSSTLFVQPQPVNAFTAKYSPYHRRKMKSLAVFSLTAALVSAVSMEPYKPAAGVDPAFAKFVEEYYLTSEDKEATTSFTNFWPADGKLILAGRTFSGSSAMLGVKQGLLPPAGNKSWWHLIRGATVADETEAEKRFVADIVIQTTYVGGNCSQAYGNASFTILKDGQGIPRLEPHSESLSVYNLTVSTTDSPTDIPCSSS</sequence>
<name>A0AAD8V139_9PEZI</name>
<organism evidence="1 2">
    <name type="scientific">Colletotrichum navitas</name>
    <dbReference type="NCBI Taxonomy" id="681940"/>
    <lineage>
        <taxon>Eukaryota</taxon>
        <taxon>Fungi</taxon>
        <taxon>Dikarya</taxon>
        <taxon>Ascomycota</taxon>
        <taxon>Pezizomycotina</taxon>
        <taxon>Sordariomycetes</taxon>
        <taxon>Hypocreomycetidae</taxon>
        <taxon>Glomerellales</taxon>
        <taxon>Glomerellaceae</taxon>
        <taxon>Colletotrichum</taxon>
        <taxon>Colletotrichum graminicola species complex</taxon>
    </lineage>
</organism>